<dbReference type="GO" id="GO:0004042">
    <property type="term" value="F:L-glutamate N-acetyltransferase activity"/>
    <property type="evidence" value="ECO:0007669"/>
    <property type="project" value="InterPro"/>
</dbReference>
<dbReference type="RefSeq" id="WP_142659574.1">
    <property type="nucleotide sequence ID" value="NZ_CABFVA020000022.1"/>
</dbReference>
<sequence>MNFTNLRGILTYVPEFRDKIFVIAIDGAVVAHENFANLALDLAVLRSLSIRVIVVHGIGRQMRELAAERSISLSSSDGTGPTDPATLKVSLAASSQVAQQILAAFGVADLRAAVPNAIVVHPFGIVGGINHQSTGRIERVDTAFLHDLLDRGIVPILGPIGSDREGNLFRVNSDAVAAAIAEAVRAVKLIYLSGEINYAKENDLARQLSVSEAESFVHHHANTTSPLLLSKLSHSITACRSGVQRIHLLDICVDEALLSELFSQVGVGTMVYAEGYESIRKAQKKDVRSILQLISQSVDAAEILPRTRQSILARLNDYYVLEIDRGLVGCVALHRFVDSSQAEVACLSVARVYENQGLGRKLVHFAESVARQEGIRQLFALSARTYNFFTQKVGFREGTPDDLPAARRFLYDQGRRHSKVLLKQLF</sequence>
<dbReference type="SUPFAM" id="SSF53633">
    <property type="entry name" value="Carbamate kinase-like"/>
    <property type="match status" value="1"/>
</dbReference>
<dbReference type="OrthoDB" id="9802238at2"/>
<dbReference type="PANTHER" id="PTHR30602">
    <property type="entry name" value="AMINO-ACID ACETYLTRANSFERASE"/>
    <property type="match status" value="1"/>
</dbReference>
<dbReference type="SUPFAM" id="SSF55729">
    <property type="entry name" value="Acyl-CoA N-acyltransferases (Nat)"/>
    <property type="match status" value="1"/>
</dbReference>
<dbReference type="Proteomes" id="UP000334923">
    <property type="component" value="Unassembled WGS sequence"/>
</dbReference>
<dbReference type="GO" id="GO:0006526">
    <property type="term" value="P:L-arginine biosynthetic process"/>
    <property type="evidence" value="ECO:0007669"/>
    <property type="project" value="UniProtKB-UniPathway"/>
</dbReference>
<dbReference type="InterPro" id="IPR001048">
    <property type="entry name" value="Asp/Glu/Uridylate_kinase"/>
</dbReference>
<keyword evidence="5 8" id="KW-0012">Acyltransferase</keyword>
<dbReference type="EC" id="2.3.1.1" evidence="3"/>
<dbReference type="InterPro" id="IPR000182">
    <property type="entry name" value="GNAT_dom"/>
</dbReference>
<keyword evidence="4 8" id="KW-0808">Transferase</keyword>
<evidence type="ECO:0000313" key="9">
    <source>
        <dbReference type="Proteomes" id="UP000334923"/>
    </source>
</evidence>
<evidence type="ECO:0000259" key="7">
    <source>
        <dbReference type="PROSITE" id="PS51186"/>
    </source>
</evidence>
<dbReference type="GO" id="GO:0005737">
    <property type="term" value="C:cytoplasm"/>
    <property type="evidence" value="ECO:0007669"/>
    <property type="project" value="InterPro"/>
</dbReference>
<dbReference type="UniPathway" id="UPA00068">
    <property type="reaction ID" value="UER00106"/>
</dbReference>
<comment type="similarity">
    <text evidence="2">Belongs to the acetyltransferase family. ArgA subfamily.</text>
</comment>
<dbReference type="Pfam" id="PF00696">
    <property type="entry name" value="AA_kinase"/>
    <property type="match status" value="1"/>
</dbReference>
<dbReference type="Gene3D" id="3.40.1160.10">
    <property type="entry name" value="Acetylglutamate kinase-like"/>
    <property type="match status" value="1"/>
</dbReference>
<accession>A0A5E6M8A6</accession>
<evidence type="ECO:0000256" key="1">
    <source>
        <dbReference type="ARBA" id="ARBA00004925"/>
    </source>
</evidence>
<evidence type="ECO:0000256" key="5">
    <source>
        <dbReference type="ARBA" id="ARBA00023315"/>
    </source>
</evidence>
<dbReference type="CDD" id="cd04301">
    <property type="entry name" value="NAT_SF"/>
    <property type="match status" value="1"/>
</dbReference>
<dbReference type="HAMAP" id="MF_01105">
    <property type="entry name" value="N_acetyl_glu_synth"/>
    <property type="match status" value="1"/>
</dbReference>
<comment type="pathway">
    <text evidence="1">Amino-acid biosynthesis; L-arginine biosynthesis; N(2)-acetyl-L-ornithine from L-glutamate: step 1/4.</text>
</comment>
<evidence type="ECO:0000313" key="8">
    <source>
        <dbReference type="EMBL" id="VVM05467.1"/>
    </source>
</evidence>
<evidence type="ECO:0000256" key="2">
    <source>
        <dbReference type="ARBA" id="ARBA00009145"/>
    </source>
</evidence>
<evidence type="ECO:0000256" key="3">
    <source>
        <dbReference type="ARBA" id="ARBA00012697"/>
    </source>
</evidence>
<evidence type="ECO:0000256" key="6">
    <source>
        <dbReference type="ARBA" id="ARBA00048372"/>
    </source>
</evidence>
<dbReference type="NCBIfam" id="TIGR01890">
    <property type="entry name" value="N-Ac-Glu-synth"/>
    <property type="match status" value="1"/>
</dbReference>
<dbReference type="InterPro" id="IPR016181">
    <property type="entry name" value="Acyl_CoA_acyltransferase"/>
</dbReference>
<dbReference type="PIRSF" id="PIRSF000423">
    <property type="entry name" value="ArgA"/>
    <property type="match status" value="1"/>
</dbReference>
<feature type="domain" description="N-acetyltransferase" evidence="7">
    <location>
        <begin position="277"/>
        <end position="426"/>
    </location>
</feature>
<reference evidence="8 9" key="1">
    <citation type="submission" date="2019-09" db="EMBL/GenBank/DDBJ databases">
        <authorList>
            <person name="Cremers G."/>
        </authorList>
    </citation>
    <scope>NUCLEOTIDE SEQUENCE [LARGE SCALE GENOMIC DNA]</scope>
    <source>
        <strain evidence="8">4A</strain>
    </source>
</reference>
<protein>
    <recommendedName>
        <fullName evidence="3">amino-acid N-acetyltransferase</fullName>
        <ecNumber evidence="3">2.3.1.1</ecNumber>
    </recommendedName>
</protein>
<dbReference type="AlphaFoldDB" id="A0A5E6M8A6"/>
<evidence type="ECO:0000256" key="4">
    <source>
        <dbReference type="ARBA" id="ARBA00022679"/>
    </source>
</evidence>
<gene>
    <name evidence="8" type="primary">argAB</name>
    <name evidence="8" type="ORF">MAMT_00640</name>
</gene>
<dbReference type="PANTHER" id="PTHR30602:SF12">
    <property type="entry name" value="AMINO-ACID ACETYLTRANSFERASE NAGS1, CHLOROPLASTIC-RELATED"/>
    <property type="match status" value="1"/>
</dbReference>
<name>A0A5E6M8A6_9BACT</name>
<dbReference type="InterPro" id="IPR036393">
    <property type="entry name" value="AceGlu_kinase-like_sf"/>
</dbReference>
<dbReference type="Pfam" id="PF13508">
    <property type="entry name" value="Acetyltransf_7"/>
    <property type="match status" value="1"/>
</dbReference>
<dbReference type="EMBL" id="CABFVA020000022">
    <property type="protein sequence ID" value="VVM05467.1"/>
    <property type="molecule type" value="Genomic_DNA"/>
</dbReference>
<proteinExistence type="inferred from homology"/>
<dbReference type="PROSITE" id="PS51186">
    <property type="entry name" value="GNAT"/>
    <property type="match status" value="1"/>
</dbReference>
<dbReference type="InterPro" id="IPR010167">
    <property type="entry name" value="NH2A_AcTrfase"/>
</dbReference>
<organism evidence="8 9">
    <name type="scientific">Methylacidimicrobium tartarophylax</name>
    <dbReference type="NCBI Taxonomy" id="1041768"/>
    <lineage>
        <taxon>Bacteria</taxon>
        <taxon>Pseudomonadati</taxon>
        <taxon>Verrucomicrobiota</taxon>
        <taxon>Methylacidimicrobium</taxon>
    </lineage>
</organism>
<comment type="catalytic activity">
    <reaction evidence="6">
        <text>L-glutamate + acetyl-CoA = N-acetyl-L-glutamate + CoA + H(+)</text>
        <dbReference type="Rhea" id="RHEA:24292"/>
        <dbReference type="ChEBI" id="CHEBI:15378"/>
        <dbReference type="ChEBI" id="CHEBI:29985"/>
        <dbReference type="ChEBI" id="CHEBI:44337"/>
        <dbReference type="ChEBI" id="CHEBI:57287"/>
        <dbReference type="ChEBI" id="CHEBI:57288"/>
        <dbReference type="EC" id="2.3.1.1"/>
    </reaction>
</comment>
<dbReference type="Gene3D" id="3.40.630.30">
    <property type="match status" value="1"/>
</dbReference>
<keyword evidence="9" id="KW-1185">Reference proteome</keyword>